<reference evidence="2 4" key="2">
    <citation type="submission" date="2020-06" db="EMBL/GenBank/DDBJ databases">
        <title>Photobacterium damselae subsp. damselae comparative genomics.</title>
        <authorList>
            <person name="Osorio C.R."/>
        </authorList>
    </citation>
    <scope>NUCLEOTIDE SEQUENCE [LARGE SCALE GENOMIC DNA]</scope>
    <source>
        <strain evidence="2 4">TW250/03</strain>
    </source>
</reference>
<name>A0A1C3DX47_PHODD</name>
<sequence length="71" mass="8285">MLRIFKQYRPIQVARHVKKYFRGRVFIWGVGAFEFDKGRLLPAEHHNIQALNTLSEVNRHIDALAVDLALV</sequence>
<gene>
    <name evidence="1" type="ORF">F6450_20190</name>
    <name evidence="2" type="ORF">HWA77_07710</name>
</gene>
<evidence type="ECO:0000313" key="2">
    <source>
        <dbReference type="EMBL" id="NVP00096.1"/>
    </source>
</evidence>
<evidence type="ECO:0000313" key="1">
    <source>
        <dbReference type="EMBL" id="KAB1173071.1"/>
    </source>
</evidence>
<dbReference type="Proteomes" id="UP000533429">
    <property type="component" value="Unassembled WGS sequence"/>
</dbReference>
<reference evidence="1 3" key="1">
    <citation type="submission" date="2019-09" db="EMBL/GenBank/DDBJ databases">
        <title>Photobacterium damselae subsp. damselae CDC-2227-81, a human clinical isolate.</title>
        <authorList>
            <person name="Osorio C.R."/>
        </authorList>
    </citation>
    <scope>NUCLEOTIDE SEQUENCE [LARGE SCALE GENOMIC DNA]</scope>
    <source>
        <strain evidence="1 3">CDC-2227-81</strain>
    </source>
</reference>
<dbReference type="GeneID" id="93396651"/>
<dbReference type="EMBL" id="JABXOR010000485">
    <property type="protein sequence ID" value="NVP00096.1"/>
    <property type="molecule type" value="Genomic_DNA"/>
</dbReference>
<comment type="caution">
    <text evidence="1">The sequence shown here is derived from an EMBL/GenBank/DDBJ whole genome shotgun (WGS) entry which is preliminary data.</text>
</comment>
<dbReference type="Pfam" id="PF06526">
    <property type="entry name" value="DUF1107"/>
    <property type="match status" value="1"/>
</dbReference>
<dbReference type="RefSeq" id="WP_036764477.1">
    <property type="nucleotide sequence ID" value="NZ_AP026780.1"/>
</dbReference>
<evidence type="ECO:0000313" key="3">
    <source>
        <dbReference type="Proteomes" id="UP000480943"/>
    </source>
</evidence>
<evidence type="ECO:0000313" key="4">
    <source>
        <dbReference type="Proteomes" id="UP000533429"/>
    </source>
</evidence>
<dbReference type="Gene3D" id="3.30.1910.10">
    <property type="entry name" value="so0334 like domain"/>
    <property type="match status" value="1"/>
</dbReference>
<proteinExistence type="predicted"/>
<dbReference type="EMBL" id="VZUQ01000098">
    <property type="protein sequence ID" value="KAB1173071.1"/>
    <property type="molecule type" value="Genomic_DNA"/>
</dbReference>
<protein>
    <submittedName>
        <fullName evidence="1">DUF1107 domain-containing protein</fullName>
    </submittedName>
</protein>
<accession>A0A1C3DX47</accession>
<organism evidence="1 3">
    <name type="scientific">Photobacterium damselae subsp. damselae</name>
    <name type="common">Listonella damsela</name>
    <dbReference type="NCBI Taxonomy" id="85581"/>
    <lineage>
        <taxon>Bacteria</taxon>
        <taxon>Pseudomonadati</taxon>
        <taxon>Pseudomonadota</taxon>
        <taxon>Gammaproteobacteria</taxon>
        <taxon>Vibrionales</taxon>
        <taxon>Vibrionaceae</taxon>
        <taxon>Photobacterium</taxon>
    </lineage>
</organism>
<dbReference type="InterPro" id="IPR009491">
    <property type="entry name" value="DUF1107"/>
</dbReference>
<dbReference type="AlphaFoldDB" id="A0A1C3DX47"/>
<dbReference type="KEGG" id="pds:CAY62_01120"/>
<dbReference type="Proteomes" id="UP000480943">
    <property type="component" value="Unassembled WGS sequence"/>
</dbReference>